<dbReference type="GO" id="GO:0004519">
    <property type="term" value="F:endonuclease activity"/>
    <property type="evidence" value="ECO:0007669"/>
    <property type="project" value="UniProtKB-KW"/>
</dbReference>
<dbReference type="InterPro" id="IPR011124">
    <property type="entry name" value="Znf_CW"/>
</dbReference>
<dbReference type="EMBL" id="JAEACU010000008">
    <property type="protein sequence ID" value="KAH7519800.1"/>
    <property type="molecule type" value="Genomic_DNA"/>
</dbReference>
<dbReference type="Proteomes" id="UP000813462">
    <property type="component" value="Unassembled WGS sequence"/>
</dbReference>
<comment type="similarity">
    <text evidence="2">Belongs to the MORC ATPase protein family.</text>
</comment>
<dbReference type="GO" id="GO:0006325">
    <property type="term" value="P:chromatin organization"/>
    <property type="evidence" value="ECO:0007669"/>
    <property type="project" value="UniProtKB-KW"/>
</dbReference>
<dbReference type="Pfam" id="PF13589">
    <property type="entry name" value="HATPase_c_3"/>
    <property type="match status" value="1"/>
</dbReference>
<gene>
    <name evidence="17" type="ORF">FEM48_Zijuj08G0075600</name>
</gene>
<evidence type="ECO:0000256" key="11">
    <source>
        <dbReference type="ARBA" id="ARBA00023158"/>
    </source>
</evidence>
<keyword evidence="15" id="KW-0472">Membrane</keyword>
<dbReference type="SUPFAM" id="SSF55874">
    <property type="entry name" value="ATPase domain of HSP90 chaperone/DNA topoisomerase II/histidine kinase"/>
    <property type="match status" value="1"/>
</dbReference>
<comment type="subcellular location">
    <subcellularLocation>
        <location evidence="1">Nucleus</location>
    </subcellularLocation>
</comment>
<dbReference type="Pfam" id="PF17942">
    <property type="entry name" value="Morc6_S5"/>
    <property type="match status" value="1"/>
</dbReference>
<keyword evidence="12" id="KW-0234">DNA repair</keyword>
<feature type="compositionally biased region" description="Polar residues" evidence="14">
    <location>
        <begin position="220"/>
        <end position="232"/>
    </location>
</feature>
<dbReference type="GO" id="GO:0031349">
    <property type="term" value="P:positive regulation of defense response"/>
    <property type="evidence" value="ECO:0007669"/>
    <property type="project" value="UniProtKB-ARBA"/>
</dbReference>
<feature type="region of interest" description="Disordered" evidence="14">
    <location>
        <begin position="798"/>
        <end position="833"/>
    </location>
</feature>
<name>A0A978UXT4_ZIZJJ</name>
<evidence type="ECO:0000256" key="7">
    <source>
        <dbReference type="ARBA" id="ARBA00022771"/>
    </source>
</evidence>
<evidence type="ECO:0000256" key="9">
    <source>
        <dbReference type="ARBA" id="ARBA00022853"/>
    </source>
</evidence>
<evidence type="ECO:0000256" key="15">
    <source>
        <dbReference type="SAM" id="Phobius"/>
    </source>
</evidence>
<keyword evidence="3" id="KW-0540">Nuclease</keyword>
<evidence type="ECO:0000259" key="16">
    <source>
        <dbReference type="PROSITE" id="PS51050"/>
    </source>
</evidence>
<evidence type="ECO:0000313" key="17">
    <source>
        <dbReference type="EMBL" id="KAH7519800.1"/>
    </source>
</evidence>
<dbReference type="PANTHER" id="PTHR23336:SF11">
    <property type="entry name" value="OS06G0622000 PROTEIN"/>
    <property type="match status" value="1"/>
</dbReference>
<keyword evidence="13" id="KW-0539">Nucleus</keyword>
<dbReference type="GO" id="GO:0031047">
    <property type="term" value="P:regulatory ncRNA-mediated gene silencing"/>
    <property type="evidence" value="ECO:0007669"/>
    <property type="project" value="UniProtKB-KW"/>
</dbReference>
<evidence type="ECO:0000313" key="18">
    <source>
        <dbReference type="Proteomes" id="UP000813462"/>
    </source>
</evidence>
<keyword evidence="3" id="KW-0378">Hydrolase</keyword>
<comment type="caution">
    <text evidence="17">The sequence shown here is derived from an EMBL/GenBank/DDBJ whole genome shotgun (WGS) entry which is preliminary data.</text>
</comment>
<keyword evidence="7" id="KW-0863">Zinc-finger</keyword>
<evidence type="ECO:0000256" key="14">
    <source>
        <dbReference type="SAM" id="MobiDB-lite"/>
    </source>
</evidence>
<feature type="transmembrane region" description="Helical" evidence="15">
    <location>
        <begin position="39"/>
        <end position="61"/>
    </location>
</feature>
<evidence type="ECO:0000256" key="3">
    <source>
        <dbReference type="ARBA" id="ARBA00022722"/>
    </source>
</evidence>
<keyword evidence="8" id="KW-0862">Zinc</keyword>
<reference evidence="17" key="1">
    <citation type="journal article" date="2021" name="Front. Plant Sci.">
        <title>Chromosome-Scale Genome Assembly for Chinese Sour Jujube and Insights Into Its Genome Evolution and Domestication Signature.</title>
        <authorList>
            <person name="Shen L.-Y."/>
            <person name="Luo H."/>
            <person name="Wang X.-L."/>
            <person name="Wang X.-M."/>
            <person name="Qiu X.-J."/>
            <person name="Liu H."/>
            <person name="Zhou S.-S."/>
            <person name="Jia K.-H."/>
            <person name="Nie S."/>
            <person name="Bao Y.-T."/>
            <person name="Zhang R.-G."/>
            <person name="Yun Q.-Z."/>
            <person name="Chai Y.-H."/>
            <person name="Lu J.-Y."/>
            <person name="Li Y."/>
            <person name="Zhao S.-W."/>
            <person name="Mao J.-F."/>
            <person name="Jia S.-G."/>
            <person name="Mao Y.-M."/>
        </authorList>
    </citation>
    <scope>NUCLEOTIDE SEQUENCE</scope>
    <source>
        <strain evidence="17">AT0</strain>
        <tissue evidence="17">Leaf</tissue>
    </source>
</reference>
<proteinExistence type="inferred from homology"/>
<keyword evidence="15" id="KW-0812">Transmembrane</keyword>
<dbReference type="InterPro" id="IPR045261">
    <property type="entry name" value="MORC_ATPase"/>
</dbReference>
<keyword evidence="11" id="KW-0943">RNA-mediated gene silencing</keyword>
<dbReference type="GO" id="GO:0008270">
    <property type="term" value="F:zinc ion binding"/>
    <property type="evidence" value="ECO:0007669"/>
    <property type="project" value="UniProtKB-KW"/>
</dbReference>
<evidence type="ECO:0000256" key="6">
    <source>
        <dbReference type="ARBA" id="ARBA00022763"/>
    </source>
</evidence>
<keyword evidence="6" id="KW-0227">DNA damage</keyword>
<dbReference type="InterPro" id="IPR036890">
    <property type="entry name" value="HATPase_C_sf"/>
</dbReference>
<evidence type="ECO:0000256" key="12">
    <source>
        <dbReference type="ARBA" id="ARBA00023204"/>
    </source>
</evidence>
<dbReference type="AlphaFoldDB" id="A0A978UXT4"/>
<evidence type="ECO:0000256" key="1">
    <source>
        <dbReference type="ARBA" id="ARBA00004123"/>
    </source>
</evidence>
<sequence>MENSLQKTSNTGGSKHYIMLTKDRKPISRTLCDCAPDGVYAFFFLLLQMFAYVTSIVWILVHFETYIRPSHWSLGDFVQRTKIHSLPSLPRFGLYPAGENSRDRKEWQIFLRYIMNKDMVAISKSEFYEFYIFPPIEALESSHTCVAYKMVKPYRVGGDISYGVNICHFTAVDASMLKSENYGLLHPTVNSHMDAILVPPLRASPAPHLHFEEPARRVDLTTSEETGSSKFSPSFGDHPQVSNIENNGRPKPHVLKQDAIVERNYVRADPSYLKTLGQAHSGWIFGAIAELVDNARDAKATKSVDLLVSSRHFFFSSLSIASFRLAILLSCLLYAVCYCIKHIFYDVRITAMQFMRLTIFLVYSNRLEISIDTIYSKRASGNIPLLSIIDDGHGMTHQEIVRMTCFGHKQPEAYEPERIGRFGVGFKTGAMRLGRDALVLTQTANSRSIAFLSQSLNEGKDNLEIPIVSYRREGQIMEVDITVQSSALAKYNLKAIKEFSPFNKYLIGEKAALFCEGTGTQIYIWSLDKWGSDYSLEWHTGLKGGSSFHQGDILIRSRRIRSRPGQISQQVRLDYSLRSYMEVIFLVPRMKIYVQGSLVKSRPLEKSLNKTVIETGNVMGKHVQLTLGRCQLEWEQANCGIFLYWHGRLIEAYKRVGGMVHGADVGRGVIGVIDVTDVMDDGNVSVWVHSNKQGFQDSEAYALLEEWLGRKADEYWDNNFDSLQLKKSNSLYKPDQEWVQCDKCRKWRMLSSNWDSKNLPLEWFCYMEPFKGSCETPEQKVEQGVITVSAKRSGYKNQQKASKFDDDAVNVSNTTEGDKDDSDQDMEDGKARGLKRLRRGLTRACRKA</sequence>
<dbReference type="Gene3D" id="3.30.565.10">
    <property type="entry name" value="Histidine kinase-like ATPase, C-terminal domain"/>
    <property type="match status" value="1"/>
</dbReference>
<evidence type="ECO:0000256" key="13">
    <source>
        <dbReference type="ARBA" id="ARBA00023242"/>
    </source>
</evidence>
<evidence type="ECO:0000256" key="4">
    <source>
        <dbReference type="ARBA" id="ARBA00022723"/>
    </source>
</evidence>
<evidence type="ECO:0000256" key="2">
    <source>
        <dbReference type="ARBA" id="ARBA00007845"/>
    </source>
</evidence>
<organism evidence="17 18">
    <name type="scientific">Ziziphus jujuba var. spinosa</name>
    <dbReference type="NCBI Taxonomy" id="714518"/>
    <lineage>
        <taxon>Eukaryota</taxon>
        <taxon>Viridiplantae</taxon>
        <taxon>Streptophyta</taxon>
        <taxon>Embryophyta</taxon>
        <taxon>Tracheophyta</taxon>
        <taxon>Spermatophyta</taxon>
        <taxon>Magnoliopsida</taxon>
        <taxon>eudicotyledons</taxon>
        <taxon>Gunneridae</taxon>
        <taxon>Pentapetalae</taxon>
        <taxon>rosids</taxon>
        <taxon>fabids</taxon>
        <taxon>Rosales</taxon>
        <taxon>Rhamnaceae</taxon>
        <taxon>Paliureae</taxon>
        <taxon>Ziziphus</taxon>
    </lineage>
</organism>
<dbReference type="GO" id="GO:0006281">
    <property type="term" value="P:DNA repair"/>
    <property type="evidence" value="ECO:0007669"/>
    <property type="project" value="UniProtKB-KW"/>
</dbReference>
<keyword evidence="10" id="KW-0175">Coiled coil</keyword>
<keyword evidence="15" id="KW-1133">Transmembrane helix</keyword>
<dbReference type="GO" id="GO:0005634">
    <property type="term" value="C:nucleus"/>
    <property type="evidence" value="ECO:0007669"/>
    <property type="project" value="UniProtKB-SubCell"/>
</dbReference>
<dbReference type="GO" id="GO:0016887">
    <property type="term" value="F:ATP hydrolysis activity"/>
    <property type="evidence" value="ECO:0007669"/>
    <property type="project" value="InterPro"/>
</dbReference>
<dbReference type="InterPro" id="IPR041006">
    <property type="entry name" value="Morc_S5"/>
</dbReference>
<dbReference type="PANTHER" id="PTHR23336">
    <property type="entry name" value="ZINC FINGER CW-TYPE COILED-COIL DOMAIN PROTEIN 3"/>
    <property type="match status" value="1"/>
</dbReference>
<feature type="region of interest" description="Disordered" evidence="14">
    <location>
        <begin position="214"/>
        <end position="249"/>
    </location>
</feature>
<dbReference type="PROSITE" id="PS51050">
    <property type="entry name" value="ZF_CW"/>
    <property type="match status" value="1"/>
</dbReference>
<evidence type="ECO:0000256" key="8">
    <source>
        <dbReference type="ARBA" id="ARBA00022833"/>
    </source>
</evidence>
<keyword evidence="5" id="KW-0255">Endonuclease</keyword>
<keyword evidence="4" id="KW-0479">Metal-binding</keyword>
<feature type="domain" description="CW-type" evidence="16">
    <location>
        <begin position="732"/>
        <end position="782"/>
    </location>
</feature>
<keyword evidence="9" id="KW-0156">Chromatin regulator</keyword>
<evidence type="ECO:0000256" key="5">
    <source>
        <dbReference type="ARBA" id="ARBA00022759"/>
    </source>
</evidence>
<evidence type="ECO:0000256" key="10">
    <source>
        <dbReference type="ARBA" id="ARBA00023054"/>
    </source>
</evidence>
<protein>
    <recommendedName>
        <fullName evidence="16">CW-type domain-containing protein</fullName>
    </recommendedName>
</protein>
<accession>A0A978UXT4</accession>
<dbReference type="Pfam" id="PF07496">
    <property type="entry name" value="zf-CW"/>
    <property type="match status" value="1"/>
</dbReference>
<dbReference type="Gene3D" id="3.30.40.100">
    <property type="match status" value="1"/>
</dbReference>